<dbReference type="EMBL" id="ML986713">
    <property type="protein sequence ID" value="KAF2259287.1"/>
    <property type="molecule type" value="Genomic_DNA"/>
</dbReference>
<comment type="caution">
    <text evidence="1">The sequence shown here is derived from an EMBL/GenBank/DDBJ whole genome shotgun (WGS) entry which is preliminary data.</text>
</comment>
<evidence type="ECO:0000313" key="1">
    <source>
        <dbReference type="EMBL" id="KAF2259287.1"/>
    </source>
</evidence>
<dbReference type="OrthoDB" id="5428890at2759"/>
<proteinExistence type="predicted"/>
<dbReference type="Proteomes" id="UP000800093">
    <property type="component" value="Unassembled WGS sequence"/>
</dbReference>
<sequence>MAISAHIDTPEELFDTKIALREHKDLLEIIRLLKQKPNYPRGELIVEHFSKYGEAQPHVRDQHRAFDLATRILVMAQCLPERSPGVPWSPGSDPLVWPSNDSLSRFMASTLPTKDFLNLEDSSGWTIRAQLAAKLLKGRYGISFRGTDYLSKHLDFNEQTRIVHIYHHTRFLEECLMATLNLNSGSQEIIPRQLALETLDSIRVLFPWDGESRRILMKIVCDGDLDPDCLEYDNPEYRRADEHNITYNYWSSRLMKLYDYTNDRGPIGLFW</sequence>
<keyword evidence="2" id="KW-1185">Reference proteome</keyword>
<gene>
    <name evidence="1" type="ORF">CC78DRAFT_621178</name>
</gene>
<name>A0A9P4MYI4_9PLEO</name>
<reference evidence="2" key="1">
    <citation type="journal article" date="2020" name="Stud. Mycol.">
        <title>101 Dothideomycetes genomes: A test case for predicting lifestyles and emergence of pathogens.</title>
        <authorList>
            <person name="Haridas S."/>
            <person name="Albert R."/>
            <person name="Binder M."/>
            <person name="Bloem J."/>
            <person name="LaButti K."/>
            <person name="Salamov A."/>
            <person name="Andreopoulos B."/>
            <person name="Baker S."/>
            <person name="Barry K."/>
            <person name="Bills G."/>
            <person name="Bluhm B."/>
            <person name="Cannon C."/>
            <person name="Castanera R."/>
            <person name="Culley D."/>
            <person name="Daum C."/>
            <person name="Ezra D."/>
            <person name="Gonzalez J."/>
            <person name="Henrissat B."/>
            <person name="Kuo A."/>
            <person name="Liang C."/>
            <person name="Lipzen A."/>
            <person name="Lutzoni F."/>
            <person name="Magnuson J."/>
            <person name="Mondo S."/>
            <person name="Nolan M."/>
            <person name="Ohm R."/>
            <person name="Pangilinan J."/>
            <person name="Park H.-J."/>
            <person name="Ramirez L."/>
            <person name="Alfaro M."/>
            <person name="Sun H."/>
            <person name="Tritt A."/>
            <person name="Yoshinaga Y."/>
            <person name="Zwiers L.-H."/>
            <person name="Turgeon B."/>
            <person name="Goodwin S."/>
            <person name="Spatafora J."/>
            <person name="Crous P."/>
            <person name="Grigoriev I."/>
        </authorList>
    </citation>
    <scope>NUCLEOTIDE SEQUENCE [LARGE SCALE GENOMIC DNA]</scope>
    <source>
        <strain evidence="2">CBS 304.66</strain>
    </source>
</reference>
<evidence type="ECO:0000313" key="2">
    <source>
        <dbReference type="Proteomes" id="UP000800093"/>
    </source>
</evidence>
<protein>
    <submittedName>
        <fullName evidence="1">Uncharacterized protein</fullName>
    </submittedName>
</protein>
<organism evidence="1 2">
    <name type="scientific">Lojkania enalia</name>
    <dbReference type="NCBI Taxonomy" id="147567"/>
    <lineage>
        <taxon>Eukaryota</taxon>
        <taxon>Fungi</taxon>
        <taxon>Dikarya</taxon>
        <taxon>Ascomycota</taxon>
        <taxon>Pezizomycotina</taxon>
        <taxon>Dothideomycetes</taxon>
        <taxon>Pleosporomycetidae</taxon>
        <taxon>Pleosporales</taxon>
        <taxon>Pleosporales incertae sedis</taxon>
        <taxon>Lojkania</taxon>
    </lineage>
</organism>
<accession>A0A9P4MYI4</accession>
<dbReference type="AlphaFoldDB" id="A0A9P4MYI4"/>